<evidence type="ECO:0000313" key="3">
    <source>
        <dbReference type="Proteomes" id="UP000001572"/>
    </source>
</evidence>
<dbReference type="EMBL" id="CP000724">
    <property type="protein sequence ID" value="ABR50398.1"/>
    <property type="molecule type" value="Genomic_DNA"/>
</dbReference>
<feature type="transmembrane region" description="Helical" evidence="1">
    <location>
        <begin position="23"/>
        <end position="46"/>
    </location>
</feature>
<dbReference type="Pfam" id="PF07155">
    <property type="entry name" value="ECF-ribofla_trS"/>
    <property type="match status" value="1"/>
</dbReference>
<dbReference type="STRING" id="293826.Amet_4324"/>
<keyword evidence="1" id="KW-0472">Membrane</keyword>
<dbReference type="RefSeq" id="WP_012065345.1">
    <property type="nucleotide sequence ID" value="NC_009633.1"/>
</dbReference>
<feature type="transmembrane region" description="Helical" evidence="1">
    <location>
        <begin position="90"/>
        <end position="112"/>
    </location>
</feature>
<dbReference type="InterPro" id="IPR030949">
    <property type="entry name" value="ECF_S_folate_fam"/>
</dbReference>
<dbReference type="HOGENOM" id="CLU_098232_4_1_9"/>
<dbReference type="Proteomes" id="UP000001572">
    <property type="component" value="Chromosome"/>
</dbReference>
<dbReference type="eggNOG" id="COG3275">
    <property type="taxonomic scope" value="Bacteria"/>
</dbReference>
<feature type="transmembrane region" description="Helical" evidence="1">
    <location>
        <begin position="150"/>
        <end position="172"/>
    </location>
</feature>
<feature type="transmembrane region" description="Helical" evidence="1">
    <location>
        <begin position="124"/>
        <end position="144"/>
    </location>
</feature>
<dbReference type="Gene3D" id="1.10.1760.20">
    <property type="match status" value="1"/>
</dbReference>
<organism evidence="2 3">
    <name type="scientific">Alkaliphilus metalliredigens (strain QYMF)</name>
    <dbReference type="NCBI Taxonomy" id="293826"/>
    <lineage>
        <taxon>Bacteria</taxon>
        <taxon>Bacillati</taxon>
        <taxon>Bacillota</taxon>
        <taxon>Clostridia</taxon>
        <taxon>Peptostreptococcales</taxon>
        <taxon>Natronincolaceae</taxon>
        <taxon>Alkaliphilus</taxon>
    </lineage>
</organism>
<accession>A6TW30</accession>
<reference evidence="3" key="1">
    <citation type="journal article" date="2016" name="Genome Announc.">
        <title>Complete genome sequence of Alkaliphilus metalliredigens strain QYMF, an alkaliphilic and metal-reducing bacterium isolated from borax-contaminated leachate ponds.</title>
        <authorList>
            <person name="Hwang C."/>
            <person name="Copeland A."/>
            <person name="Lucas S."/>
            <person name="Lapidus A."/>
            <person name="Barry K."/>
            <person name="Detter J.C."/>
            <person name="Glavina Del Rio T."/>
            <person name="Hammon N."/>
            <person name="Israni S."/>
            <person name="Dalin E."/>
            <person name="Tice H."/>
            <person name="Pitluck S."/>
            <person name="Chertkov O."/>
            <person name="Brettin T."/>
            <person name="Bruce D."/>
            <person name="Han C."/>
            <person name="Schmutz J."/>
            <person name="Larimer F."/>
            <person name="Land M.L."/>
            <person name="Hauser L."/>
            <person name="Kyrpides N."/>
            <person name="Mikhailova N."/>
            <person name="Ye Q."/>
            <person name="Zhou J."/>
            <person name="Richardson P."/>
            <person name="Fields M.W."/>
        </authorList>
    </citation>
    <scope>NUCLEOTIDE SEQUENCE [LARGE SCALE GENOMIC DNA]</scope>
    <source>
        <strain evidence="3">QYMF</strain>
    </source>
</reference>
<evidence type="ECO:0008006" key="4">
    <source>
        <dbReference type="Google" id="ProtNLM"/>
    </source>
</evidence>
<gene>
    <name evidence="2" type="ordered locus">Amet_4324</name>
</gene>
<feature type="transmembrane region" description="Helical" evidence="1">
    <location>
        <begin position="58"/>
        <end position="84"/>
    </location>
</feature>
<keyword evidence="1" id="KW-1133">Transmembrane helix</keyword>
<evidence type="ECO:0000256" key="1">
    <source>
        <dbReference type="SAM" id="Phobius"/>
    </source>
</evidence>
<dbReference type="InterPro" id="IPR009825">
    <property type="entry name" value="ECF_substrate-spec-like"/>
</dbReference>
<sequence>MESSFKLSKERIRTHNKLSTKNLVLASIFVSMNIVLTRLGAIMLFGGTVRFSFGNIPLILSGMMLGPVAGLMVGAVSDLLGFFINSHGGAFHPGFTLSAALTGMIPGMIVMLSPKNKYSMVNVVAANLAVLVVISLALNTFWLSQLYGNAFLALLPTRITTSLIIAGINIFLTTALVKGLKKTPVFN</sequence>
<proteinExistence type="predicted"/>
<keyword evidence="1" id="KW-0812">Transmembrane</keyword>
<protein>
    <recommendedName>
        <fullName evidence="4">Signal transduction histidine kinase, LytS</fullName>
    </recommendedName>
</protein>
<dbReference type="KEGG" id="amt:Amet_4324"/>
<evidence type="ECO:0000313" key="2">
    <source>
        <dbReference type="EMBL" id="ABR50398.1"/>
    </source>
</evidence>
<dbReference type="OrthoDB" id="4624at2"/>
<dbReference type="GO" id="GO:0016020">
    <property type="term" value="C:membrane"/>
    <property type="evidence" value="ECO:0007669"/>
    <property type="project" value="InterPro"/>
</dbReference>
<dbReference type="NCBIfam" id="TIGR04518">
    <property type="entry name" value="ECF_S_folT_fam"/>
    <property type="match status" value="1"/>
</dbReference>
<name>A6TW30_ALKMQ</name>
<dbReference type="AlphaFoldDB" id="A6TW30"/>
<keyword evidence="3" id="KW-1185">Reference proteome</keyword>